<dbReference type="InterPro" id="IPR020845">
    <property type="entry name" value="AMP-binding_CS"/>
</dbReference>
<dbReference type="GO" id="GO:0006631">
    <property type="term" value="P:fatty acid metabolic process"/>
    <property type="evidence" value="ECO:0007669"/>
    <property type="project" value="TreeGrafter"/>
</dbReference>
<name>A0A5B8U5D3_9ACTN</name>
<evidence type="ECO:0000259" key="2">
    <source>
        <dbReference type="Pfam" id="PF13193"/>
    </source>
</evidence>
<keyword evidence="4" id="KW-1185">Reference proteome</keyword>
<gene>
    <name evidence="3" type="ORF">FSW04_11620</name>
</gene>
<evidence type="ECO:0000313" key="4">
    <source>
        <dbReference type="Proteomes" id="UP000321805"/>
    </source>
</evidence>
<dbReference type="KEGG" id="bsol:FSW04_11620"/>
<organism evidence="3 4">
    <name type="scientific">Baekduia soli</name>
    <dbReference type="NCBI Taxonomy" id="496014"/>
    <lineage>
        <taxon>Bacteria</taxon>
        <taxon>Bacillati</taxon>
        <taxon>Actinomycetota</taxon>
        <taxon>Thermoleophilia</taxon>
        <taxon>Solirubrobacterales</taxon>
        <taxon>Baekduiaceae</taxon>
        <taxon>Baekduia</taxon>
    </lineage>
</organism>
<dbReference type="RefSeq" id="WP_146919374.1">
    <property type="nucleotide sequence ID" value="NZ_CP042430.1"/>
</dbReference>
<evidence type="ECO:0000259" key="1">
    <source>
        <dbReference type="Pfam" id="PF00501"/>
    </source>
</evidence>
<accession>A0A5B8U5D3</accession>
<dbReference type="SUPFAM" id="SSF56801">
    <property type="entry name" value="Acetyl-CoA synthetase-like"/>
    <property type="match status" value="1"/>
</dbReference>
<feature type="domain" description="AMP-binding enzyme C-terminal" evidence="2">
    <location>
        <begin position="416"/>
        <end position="492"/>
    </location>
</feature>
<protein>
    <submittedName>
        <fullName evidence="3">Long-chain fatty acid--CoA ligase</fullName>
    </submittedName>
</protein>
<dbReference type="Pfam" id="PF13193">
    <property type="entry name" value="AMP-binding_C"/>
    <property type="match status" value="1"/>
</dbReference>
<dbReference type="EMBL" id="CP042430">
    <property type="protein sequence ID" value="QEC48151.1"/>
    <property type="molecule type" value="Genomic_DNA"/>
</dbReference>
<dbReference type="Gene3D" id="3.30.300.30">
    <property type="match status" value="1"/>
</dbReference>
<reference evidence="3 4" key="1">
    <citation type="journal article" date="2018" name="J. Microbiol.">
        <title>Baekduia soli gen. nov., sp. nov., a novel bacterium isolated from the soil of Baekdu Mountain and proposal of a novel family name, Baekduiaceae fam. nov.</title>
        <authorList>
            <person name="An D.S."/>
            <person name="Siddiqi M.Z."/>
            <person name="Kim K.H."/>
            <person name="Yu H.S."/>
            <person name="Im W.T."/>
        </authorList>
    </citation>
    <scope>NUCLEOTIDE SEQUENCE [LARGE SCALE GENOMIC DNA]</scope>
    <source>
        <strain evidence="3 4">BR7-21</strain>
    </source>
</reference>
<dbReference type="InterPro" id="IPR025110">
    <property type="entry name" value="AMP-bd_C"/>
</dbReference>
<dbReference type="Pfam" id="PF00501">
    <property type="entry name" value="AMP-binding"/>
    <property type="match status" value="1"/>
</dbReference>
<dbReference type="OrthoDB" id="9803968at2"/>
<dbReference type="InterPro" id="IPR045851">
    <property type="entry name" value="AMP-bd_C_sf"/>
</dbReference>
<feature type="domain" description="AMP-dependent synthetase/ligase" evidence="1">
    <location>
        <begin position="41"/>
        <end position="366"/>
    </location>
</feature>
<dbReference type="PROSITE" id="PS00455">
    <property type="entry name" value="AMP_BINDING"/>
    <property type="match status" value="1"/>
</dbReference>
<dbReference type="PANTHER" id="PTHR43201">
    <property type="entry name" value="ACYL-COA SYNTHETASE"/>
    <property type="match status" value="1"/>
</dbReference>
<dbReference type="PANTHER" id="PTHR43201:SF32">
    <property type="entry name" value="2-SUCCINYLBENZOATE--COA LIGASE, CHLOROPLASTIC_PEROXISOMAL"/>
    <property type="match status" value="1"/>
</dbReference>
<dbReference type="Gene3D" id="3.40.50.12780">
    <property type="entry name" value="N-terminal domain of ligase-like"/>
    <property type="match status" value="1"/>
</dbReference>
<evidence type="ECO:0000313" key="3">
    <source>
        <dbReference type="EMBL" id="QEC48151.1"/>
    </source>
</evidence>
<keyword evidence="3" id="KW-0436">Ligase</keyword>
<dbReference type="GO" id="GO:0031956">
    <property type="term" value="F:medium-chain fatty acid-CoA ligase activity"/>
    <property type="evidence" value="ECO:0007669"/>
    <property type="project" value="TreeGrafter"/>
</dbReference>
<proteinExistence type="predicted"/>
<dbReference type="InterPro" id="IPR042099">
    <property type="entry name" value="ANL_N_sf"/>
</dbReference>
<dbReference type="InterPro" id="IPR000873">
    <property type="entry name" value="AMP-dep_synth/lig_dom"/>
</dbReference>
<sequence length="509" mass="53567">MTIAPLPRGDAPFDLGGVRRDATGVLRYTGLHDSLVDLLADTVDRVPAAEAVAELGGRRLSYRELWDGAARVAGGLRAGGVRPGDRVALQLPNGADWVLAFFGILMAGAIVVPVNVRLTTGEIARILDDAGATLALDDPGAPLPDGEPHRHEGARPEDLAAIFYTSGTTGAPKGAMHTHHGVLSNVETARRVMGLAGDEPLRTLVVVPLFHVTGCHSQLLVALRAGGTAVIDVAFNGPRMLAALRDEAITMLIAVPAIYHYVLAHPDFDPADAARVRHVFYGGAPIAPALVARIKQGFPQARVANAFGLTETTSIATYLPHEWADEHADSVGFAVPHTEFAVGDPDPATGVGELLIRGGGVCAGYWDNPEATAQAITGGWLHTGDLGRVDEHGLVYVMDRLKDMINRGGENVYSVEVESGLVGAPGVGEVAVLGVPDDMMGEKVGAVLVPLDGATIDVDAVLEHARAQLADFKVPQYVAIRDEPLPRNPGGKVLKAVLREQTDWGAPLR</sequence>
<dbReference type="Proteomes" id="UP000321805">
    <property type="component" value="Chromosome"/>
</dbReference>
<dbReference type="AlphaFoldDB" id="A0A5B8U5D3"/>